<dbReference type="AlphaFoldDB" id="A0A158G239"/>
<dbReference type="RefSeq" id="WP_235007537.1">
    <property type="nucleotide sequence ID" value="NZ_FCNW02000004.1"/>
</dbReference>
<dbReference type="STRING" id="326474.AWB65_01520"/>
<evidence type="ECO:0008006" key="4">
    <source>
        <dbReference type="Google" id="ProtNLM"/>
    </source>
</evidence>
<dbReference type="InterPro" id="IPR025737">
    <property type="entry name" value="FApF"/>
</dbReference>
<organism evidence="2 3">
    <name type="scientific">Caballeronia humi</name>
    <dbReference type="NCBI Taxonomy" id="326474"/>
    <lineage>
        <taxon>Bacteria</taxon>
        <taxon>Pseudomonadati</taxon>
        <taxon>Pseudomonadota</taxon>
        <taxon>Betaproteobacteria</taxon>
        <taxon>Burkholderiales</taxon>
        <taxon>Burkholderiaceae</taxon>
        <taxon>Caballeronia</taxon>
    </lineage>
</organism>
<evidence type="ECO:0000256" key="1">
    <source>
        <dbReference type="SAM" id="SignalP"/>
    </source>
</evidence>
<sequence>MGRIKRPLRLRRETLTLAMISATCAMQLASTAHAAGIPFATDRPQTWQFSSDFEGSYDSFGQNLGWNHEGRAFDSHGNQIDGPGTNTFVGLSTFIHYWKLPSLPHVGFNASITVPEIRSQGSQFSASGIGDPLLGGLVWYNPAPATTLGFQAYVQVPIGQNSVSTNTWSFWPSVFYDDWYGHVNVDLLVGGILRGRTLRSGQDDLSPGNTFHLNLRVGYSISAPDNPFAIPFFAFDHQTSGGTFNQTALTAVPNSASRETTVGAGVLFQFKPNSLPFLHQKMYDQLSIQYQHSVSGRNTALTNGILVQAWHYW</sequence>
<accession>A0A158G239</accession>
<proteinExistence type="predicted"/>
<dbReference type="Proteomes" id="UP000054977">
    <property type="component" value="Unassembled WGS sequence"/>
</dbReference>
<keyword evidence="3" id="KW-1185">Reference proteome</keyword>
<gene>
    <name evidence="2" type="ORF">AWB65_01520</name>
</gene>
<comment type="caution">
    <text evidence="2">The sequence shown here is derived from an EMBL/GenBank/DDBJ whole genome shotgun (WGS) entry which is preliminary data.</text>
</comment>
<feature type="chain" id="PRO_5011116265" description="Outer membrane protein" evidence="1">
    <location>
        <begin position="35"/>
        <end position="313"/>
    </location>
</feature>
<feature type="signal peptide" evidence="1">
    <location>
        <begin position="1"/>
        <end position="34"/>
    </location>
</feature>
<name>A0A158G239_9BURK</name>
<reference evidence="2" key="1">
    <citation type="submission" date="2016-01" db="EMBL/GenBank/DDBJ databases">
        <authorList>
            <person name="Peeters C."/>
        </authorList>
    </citation>
    <scope>NUCLEOTIDE SEQUENCE [LARGE SCALE GENOMIC DNA]</scope>
    <source>
        <strain evidence="2">LMG 22934</strain>
    </source>
</reference>
<dbReference type="Pfam" id="PF13557">
    <property type="entry name" value="Phenol_MetA_deg"/>
    <property type="match status" value="1"/>
</dbReference>
<protein>
    <recommendedName>
        <fullName evidence="4">Outer membrane protein</fullName>
    </recommendedName>
</protein>
<keyword evidence="1" id="KW-0732">Signal</keyword>
<evidence type="ECO:0000313" key="3">
    <source>
        <dbReference type="Proteomes" id="UP000054977"/>
    </source>
</evidence>
<evidence type="ECO:0000313" key="2">
    <source>
        <dbReference type="EMBL" id="SAL26156.1"/>
    </source>
</evidence>
<dbReference type="EMBL" id="FCNW02000004">
    <property type="protein sequence ID" value="SAL26156.1"/>
    <property type="molecule type" value="Genomic_DNA"/>
</dbReference>